<evidence type="ECO:0000313" key="1">
    <source>
        <dbReference type="EMBL" id="AYD81578.1"/>
    </source>
</evidence>
<dbReference type="RefSeq" id="YP_009881757.1">
    <property type="nucleotide sequence ID" value="NC_049442.1"/>
</dbReference>
<dbReference type="Proteomes" id="UP000278416">
    <property type="component" value="Segment"/>
</dbReference>
<name>A0A386K8A8_9CAUD</name>
<protein>
    <submittedName>
        <fullName evidence="1">Uncharacterized protein</fullName>
    </submittedName>
</protein>
<organism evidence="1 2">
    <name type="scientific">Arthrobacter phage KBurrousTX</name>
    <dbReference type="NCBI Taxonomy" id="2315608"/>
    <lineage>
        <taxon>Viruses</taxon>
        <taxon>Duplodnaviria</taxon>
        <taxon>Heunggongvirae</taxon>
        <taxon>Uroviricota</taxon>
        <taxon>Caudoviricetes</taxon>
        <taxon>Klausavirus</taxon>
        <taxon>Klausavirus kburrousTX</taxon>
    </lineage>
</organism>
<keyword evidence="2" id="KW-1185">Reference proteome</keyword>
<evidence type="ECO:0000313" key="2">
    <source>
        <dbReference type="Proteomes" id="UP000278416"/>
    </source>
</evidence>
<dbReference type="EMBL" id="MH744419">
    <property type="protein sequence ID" value="AYD81578.1"/>
    <property type="molecule type" value="Genomic_DNA"/>
</dbReference>
<reference evidence="1 2" key="1">
    <citation type="submission" date="2018-08" db="EMBL/GenBank/DDBJ databases">
        <authorList>
            <person name="Edupali M."/>
            <person name="Eltaeb M."/>
            <person name="Griswold I."/>
            <person name="Han P."/>
            <person name="Iszauk E."/>
            <person name="Joshi S."/>
            <person name="Kim Y."/>
            <person name="Krakopolsky K."/>
            <person name="Kubyshko V."/>
            <person name="Lee J."/>
            <person name="Lee N.Y."/>
            <person name="Lumaj G."/>
            <person name="Muskovitz J."/>
            <person name="Ning J."/>
            <person name="Noll E."/>
            <person name="Persaud B."/>
            <person name="Shankar N."/>
            <person name="Shim K."/>
            <person name="Srinivasan C."/>
            <person name="Yoon I."/>
            <person name="Zhang S."/>
            <person name="Ziausyte U."/>
            <person name="Jarvik J.W."/>
            <person name="Mcguier N."/>
            <person name="Lopez A.J."/>
            <person name="Garlena R.A."/>
            <person name="Russell D.A."/>
            <person name="Pope W.H."/>
            <person name="Jacobs-Sera D."/>
            <person name="Hatfull G.F."/>
        </authorList>
    </citation>
    <scope>NUCLEOTIDE SEQUENCE [LARGE SCALE GENOMIC DNA]</scope>
</reference>
<gene>
    <name evidence="1" type="primary">84</name>
    <name evidence="1" type="ORF">KBurrousTX_84</name>
</gene>
<proteinExistence type="predicted"/>
<dbReference type="GeneID" id="55811030"/>
<dbReference type="KEGG" id="vg:55811030"/>
<sequence length="141" mass="15572">MRDSHTIRVRVSLTFEELDQNGTVVRRSNDRFGVSHDLTTTSEVMARFPHMPATYAANKVGHSIADALNQVLPPFLDGKTGQAFCPSTIHEGKEVAAPVGGLFINHWNPERNARVWYCEECAAMGELTGLFERDKGNENGG</sequence>
<accession>A0A386K8A8</accession>